<evidence type="ECO:0008006" key="7">
    <source>
        <dbReference type="Google" id="ProtNLM"/>
    </source>
</evidence>
<dbReference type="PANTHER" id="PTHR43037:SF5">
    <property type="entry name" value="FERULOYL ESTERASE"/>
    <property type="match status" value="1"/>
</dbReference>
<dbReference type="EMBL" id="BRXX01000577">
    <property type="protein sequence ID" value="GMH47596.1"/>
    <property type="molecule type" value="Genomic_DNA"/>
</dbReference>
<evidence type="ECO:0000313" key="5">
    <source>
        <dbReference type="EMBL" id="GMH47596.1"/>
    </source>
</evidence>
<dbReference type="PANTHER" id="PTHR43037">
    <property type="entry name" value="UNNAMED PRODUCT-RELATED"/>
    <property type="match status" value="1"/>
</dbReference>
<protein>
    <recommendedName>
        <fullName evidence="7">Feruloyl esterase</fullName>
    </recommendedName>
</protein>
<accession>A0A9W6Z8B2</accession>
<sequence>MLATNILSPLLLFVACYFRGAHAACPAGAAMDNSKCPVAQRDELDGCSYGLYCCKIWYGETASCSGDYEVETIESGTWLGVWWQTYSCCYTPPAPAAIPPPDGLAGCIKADGYTPPSNLPTLTQHLCYWTYDDGTVYPTKFYMASPPSGTCTSSTPCGLIMDIHGHSMDGEQQLSNDRIIDHALPAGYIVIAPTSSWPTADGPSWLPLYHRDQLIDILEKSAETDPKIDSNRIHVTGFSQGGFLTWDILCRASDTVCSVAPLAASGRDDWGADVGFGDQCFIEGSPAVKRSIMFTIGTTDPLSSAANGHDQIDSVTATYFDAGVSPLETSIGQAALEAYGPTGSGINVHFYEHASACTLYWGCGGHCFPTDPDRVHACQADFLGDNFGSGQEGSLYDHRCCVEGFNYGAKVVDFFQKNPCSPSCSPSCDETPSPTPLPVTDEEDEEEGVTLSGACACSSPTLTLTVFAAVISAFSL</sequence>
<dbReference type="GO" id="GO:0016787">
    <property type="term" value="F:hydrolase activity"/>
    <property type="evidence" value="ECO:0007669"/>
    <property type="project" value="UniProtKB-KW"/>
</dbReference>
<organism evidence="5 6">
    <name type="scientific">Triparma verrucosa</name>
    <dbReference type="NCBI Taxonomy" id="1606542"/>
    <lineage>
        <taxon>Eukaryota</taxon>
        <taxon>Sar</taxon>
        <taxon>Stramenopiles</taxon>
        <taxon>Ochrophyta</taxon>
        <taxon>Bolidophyceae</taxon>
        <taxon>Parmales</taxon>
        <taxon>Triparmaceae</taxon>
        <taxon>Triparma</taxon>
    </lineage>
</organism>
<dbReference type="Gene3D" id="3.40.50.1820">
    <property type="entry name" value="alpha/beta hydrolase"/>
    <property type="match status" value="1"/>
</dbReference>
<feature type="signal peptide" evidence="4">
    <location>
        <begin position="1"/>
        <end position="23"/>
    </location>
</feature>
<dbReference type="Proteomes" id="UP001165160">
    <property type="component" value="Unassembled WGS sequence"/>
</dbReference>
<reference evidence="6" key="1">
    <citation type="journal article" date="2023" name="Commun. Biol.">
        <title>Genome analysis of Parmales, the sister group of diatoms, reveals the evolutionary specialization of diatoms from phago-mixotrophs to photoautotrophs.</title>
        <authorList>
            <person name="Ban H."/>
            <person name="Sato S."/>
            <person name="Yoshikawa S."/>
            <person name="Yamada K."/>
            <person name="Nakamura Y."/>
            <person name="Ichinomiya M."/>
            <person name="Sato N."/>
            <person name="Blanc-Mathieu R."/>
            <person name="Endo H."/>
            <person name="Kuwata A."/>
            <person name="Ogata H."/>
        </authorList>
    </citation>
    <scope>NUCLEOTIDE SEQUENCE [LARGE SCALE GENOMIC DNA]</scope>
    <source>
        <strain evidence="6">NIES 3699</strain>
    </source>
</reference>
<gene>
    <name evidence="5" type="ORF">TrVE_jg8271</name>
</gene>
<evidence type="ECO:0000256" key="3">
    <source>
        <dbReference type="SAM" id="MobiDB-lite"/>
    </source>
</evidence>
<dbReference type="InterPro" id="IPR050955">
    <property type="entry name" value="Plant_Biomass_Hydrol_Est"/>
</dbReference>
<dbReference type="InterPro" id="IPR029058">
    <property type="entry name" value="AB_hydrolase_fold"/>
</dbReference>
<feature type="chain" id="PRO_5040719254" description="Feruloyl esterase" evidence="4">
    <location>
        <begin position="24"/>
        <end position="476"/>
    </location>
</feature>
<keyword evidence="1 4" id="KW-0732">Signal</keyword>
<name>A0A9W6Z8B2_9STRA</name>
<proteinExistence type="predicted"/>
<evidence type="ECO:0000256" key="2">
    <source>
        <dbReference type="ARBA" id="ARBA00022801"/>
    </source>
</evidence>
<comment type="caution">
    <text evidence="5">The sequence shown here is derived from an EMBL/GenBank/DDBJ whole genome shotgun (WGS) entry which is preliminary data.</text>
</comment>
<keyword evidence="6" id="KW-1185">Reference proteome</keyword>
<evidence type="ECO:0000313" key="6">
    <source>
        <dbReference type="Proteomes" id="UP001165160"/>
    </source>
</evidence>
<evidence type="ECO:0000256" key="4">
    <source>
        <dbReference type="SAM" id="SignalP"/>
    </source>
</evidence>
<feature type="region of interest" description="Disordered" evidence="3">
    <location>
        <begin position="424"/>
        <end position="444"/>
    </location>
</feature>
<evidence type="ECO:0000256" key="1">
    <source>
        <dbReference type="ARBA" id="ARBA00022729"/>
    </source>
</evidence>
<keyword evidence="2" id="KW-0378">Hydrolase</keyword>
<dbReference type="AlphaFoldDB" id="A0A9W6Z8B2"/>
<dbReference type="SUPFAM" id="SSF53474">
    <property type="entry name" value="alpha/beta-Hydrolases"/>
    <property type="match status" value="1"/>
</dbReference>